<evidence type="ECO:0000256" key="1">
    <source>
        <dbReference type="ARBA" id="ARBA00009903"/>
    </source>
</evidence>
<dbReference type="OMA" id="ITETETC"/>
<dbReference type="InterPro" id="IPR000961">
    <property type="entry name" value="AGC-kinase_C"/>
</dbReference>
<dbReference type="EC" id="2.7.11.1" evidence="2"/>
<dbReference type="GO" id="GO:1901992">
    <property type="term" value="P:positive regulation of mitotic cell cycle phase transition"/>
    <property type="evidence" value="ECO:0007669"/>
    <property type="project" value="UniProtKB-ARBA"/>
</dbReference>
<protein>
    <recommendedName>
        <fullName evidence="2">non-specific serine/threonine protein kinase</fullName>
        <ecNumber evidence="2">2.7.11.1</ecNumber>
    </recommendedName>
</protein>
<keyword evidence="8" id="KW-0067">ATP-binding</keyword>
<accession>F4P0P3</accession>
<evidence type="ECO:0000256" key="6">
    <source>
        <dbReference type="ARBA" id="ARBA00022741"/>
    </source>
</evidence>
<dbReference type="FunFam" id="1.10.510.10:FF:000604">
    <property type="entry name" value="AGC protein kinase"/>
    <property type="match status" value="1"/>
</dbReference>
<dbReference type="GO" id="GO:0005524">
    <property type="term" value="F:ATP binding"/>
    <property type="evidence" value="ECO:0007669"/>
    <property type="project" value="UniProtKB-KW"/>
</dbReference>
<evidence type="ECO:0000313" key="13">
    <source>
        <dbReference type="EMBL" id="EGF81628.1"/>
    </source>
</evidence>
<comment type="catalytic activity">
    <reaction evidence="9">
        <text>L-threonyl-[protein] + ATP = O-phospho-L-threonyl-[protein] + ADP + H(+)</text>
        <dbReference type="Rhea" id="RHEA:46608"/>
        <dbReference type="Rhea" id="RHEA-COMP:11060"/>
        <dbReference type="Rhea" id="RHEA-COMP:11605"/>
        <dbReference type="ChEBI" id="CHEBI:15378"/>
        <dbReference type="ChEBI" id="CHEBI:30013"/>
        <dbReference type="ChEBI" id="CHEBI:30616"/>
        <dbReference type="ChEBI" id="CHEBI:61977"/>
        <dbReference type="ChEBI" id="CHEBI:456216"/>
        <dbReference type="EC" id="2.7.11.1"/>
    </reaction>
</comment>
<sequence>MVTSTPLSSTCLTPSISQRAIPSIKDYEIIKPISKGAFGSVYLAKKRVTGDYFAIKAIKKADMVAKNQVMNIKSERMILTQLDSPYVVKLYYSFQSKEHIYLVMEFLNGGDCAALLKNMGQLDETWAKQYISEVVLGLEFLHSRDIIHRDLKPDNLLIDSNGHIKLTDFGLSRVGFLGRRAREKVDEKDSKQFVGTPDYLAPESILGLGQGASVDWWALGVILYEFLYGIPPFNAKMPSQVFENILTRRIVWHEDDIEMSDTVRDLMEKLMCSDIHARLGTEGAAEVRSHKWFDHVDWDNLRLNKANFVPKISNIEDTDYFDDR</sequence>
<dbReference type="CDD" id="cd05579">
    <property type="entry name" value="STKc_MAST_like"/>
    <property type="match status" value="1"/>
</dbReference>
<evidence type="ECO:0000313" key="14">
    <source>
        <dbReference type="Proteomes" id="UP000007241"/>
    </source>
</evidence>
<keyword evidence="14" id="KW-1185">Reference proteome</keyword>
<dbReference type="RefSeq" id="XP_006677735.1">
    <property type="nucleotide sequence ID" value="XM_006677672.1"/>
</dbReference>
<evidence type="ECO:0000256" key="2">
    <source>
        <dbReference type="ARBA" id="ARBA00012513"/>
    </source>
</evidence>
<gene>
    <name evidence="13" type="ORF">BATDEDRAFT_10540</name>
</gene>
<dbReference type="GO" id="GO:0004674">
    <property type="term" value="F:protein serine/threonine kinase activity"/>
    <property type="evidence" value="ECO:0000318"/>
    <property type="project" value="GO_Central"/>
</dbReference>
<evidence type="ECO:0000259" key="11">
    <source>
        <dbReference type="PROSITE" id="PS50011"/>
    </source>
</evidence>
<proteinExistence type="inferred from homology"/>
<dbReference type="PANTHER" id="PTHR24356">
    <property type="entry name" value="SERINE/THREONINE-PROTEIN KINASE"/>
    <property type="match status" value="1"/>
</dbReference>
<evidence type="ECO:0000256" key="3">
    <source>
        <dbReference type="ARBA" id="ARBA00022527"/>
    </source>
</evidence>
<dbReference type="GeneID" id="18236470"/>
<evidence type="ECO:0000259" key="12">
    <source>
        <dbReference type="PROSITE" id="PS51285"/>
    </source>
</evidence>
<dbReference type="FunFam" id="1.10.510.10:FF:000340">
    <property type="entry name" value="Serine threonine protein kinase"/>
    <property type="match status" value="1"/>
</dbReference>
<organism evidence="13 14">
    <name type="scientific">Batrachochytrium dendrobatidis (strain JAM81 / FGSC 10211)</name>
    <name type="common">Frog chytrid fungus</name>
    <dbReference type="NCBI Taxonomy" id="684364"/>
    <lineage>
        <taxon>Eukaryota</taxon>
        <taxon>Fungi</taxon>
        <taxon>Fungi incertae sedis</taxon>
        <taxon>Chytridiomycota</taxon>
        <taxon>Chytridiomycota incertae sedis</taxon>
        <taxon>Chytridiomycetes</taxon>
        <taxon>Rhizophydiales</taxon>
        <taxon>Rhizophydiales incertae sedis</taxon>
        <taxon>Batrachochytrium</taxon>
    </lineage>
</organism>
<dbReference type="PROSITE" id="PS51285">
    <property type="entry name" value="AGC_KINASE_CTER"/>
    <property type="match status" value="1"/>
</dbReference>
<feature type="domain" description="AGC-kinase C-terminal" evidence="12">
    <location>
        <begin position="294"/>
        <end position="324"/>
    </location>
</feature>
<dbReference type="SMART" id="SM00220">
    <property type="entry name" value="S_TKc"/>
    <property type="match status" value="1"/>
</dbReference>
<comment type="catalytic activity">
    <reaction evidence="10">
        <text>L-seryl-[protein] + ATP = O-phospho-L-seryl-[protein] + ADP + H(+)</text>
        <dbReference type="Rhea" id="RHEA:17989"/>
        <dbReference type="Rhea" id="RHEA-COMP:9863"/>
        <dbReference type="Rhea" id="RHEA-COMP:11604"/>
        <dbReference type="ChEBI" id="CHEBI:15378"/>
        <dbReference type="ChEBI" id="CHEBI:29999"/>
        <dbReference type="ChEBI" id="CHEBI:30616"/>
        <dbReference type="ChEBI" id="CHEBI:83421"/>
        <dbReference type="ChEBI" id="CHEBI:456216"/>
        <dbReference type="EC" id="2.7.11.1"/>
    </reaction>
</comment>
<dbReference type="Gene3D" id="1.10.510.10">
    <property type="entry name" value="Transferase(Phosphotransferase) domain 1"/>
    <property type="match status" value="1"/>
</dbReference>
<dbReference type="InterPro" id="IPR011009">
    <property type="entry name" value="Kinase-like_dom_sf"/>
</dbReference>
<evidence type="ECO:0000256" key="9">
    <source>
        <dbReference type="ARBA" id="ARBA00047899"/>
    </source>
</evidence>
<dbReference type="GO" id="GO:0007346">
    <property type="term" value="P:regulation of mitotic cell cycle"/>
    <property type="evidence" value="ECO:0000318"/>
    <property type="project" value="GO_Central"/>
</dbReference>
<evidence type="ECO:0000256" key="7">
    <source>
        <dbReference type="ARBA" id="ARBA00022777"/>
    </source>
</evidence>
<dbReference type="AlphaFoldDB" id="F4P0P3"/>
<dbReference type="PIRSF" id="PIRSF000654">
    <property type="entry name" value="Integrin-linked_kinase"/>
    <property type="match status" value="1"/>
</dbReference>
<dbReference type="Proteomes" id="UP000007241">
    <property type="component" value="Unassembled WGS sequence"/>
</dbReference>
<dbReference type="STRING" id="684364.F4P0P3"/>
<feature type="non-terminal residue" evidence="13">
    <location>
        <position position="324"/>
    </location>
</feature>
<evidence type="ECO:0000256" key="4">
    <source>
        <dbReference type="ARBA" id="ARBA00022553"/>
    </source>
</evidence>
<dbReference type="PROSITE" id="PS00108">
    <property type="entry name" value="PROTEIN_KINASE_ST"/>
    <property type="match status" value="1"/>
</dbReference>
<dbReference type="FunFam" id="3.30.200.20:FF:001008">
    <property type="entry name" value="Serine/threonine-protein kinase cek1"/>
    <property type="match status" value="1"/>
</dbReference>
<dbReference type="PANTHER" id="PTHR24356:SF1">
    <property type="entry name" value="SERINE_THREONINE-PROTEIN KINASE GREATWALL"/>
    <property type="match status" value="1"/>
</dbReference>
<dbReference type="OrthoDB" id="162894at2759"/>
<keyword evidence="5" id="KW-0808">Transferase</keyword>
<keyword evidence="6" id="KW-0547">Nucleotide-binding</keyword>
<keyword evidence="4" id="KW-0597">Phosphoprotein</keyword>
<dbReference type="PROSITE" id="PS50011">
    <property type="entry name" value="PROTEIN_KINASE_DOM"/>
    <property type="match status" value="1"/>
</dbReference>
<dbReference type="SUPFAM" id="SSF56112">
    <property type="entry name" value="Protein kinase-like (PK-like)"/>
    <property type="match status" value="1"/>
</dbReference>
<dbReference type="GO" id="GO:0005737">
    <property type="term" value="C:cytoplasm"/>
    <property type="evidence" value="ECO:0000318"/>
    <property type="project" value="GO_Central"/>
</dbReference>
<comment type="similarity">
    <text evidence="1">Belongs to the protein kinase superfamily. AGC Ser/Thr protein kinase family.</text>
</comment>
<dbReference type="HOGENOM" id="CLU_000288_63_5_1"/>
<dbReference type="InParanoid" id="F4P0P3"/>
<dbReference type="InterPro" id="IPR000719">
    <property type="entry name" value="Prot_kinase_dom"/>
</dbReference>
<keyword evidence="3" id="KW-0723">Serine/threonine-protein kinase</keyword>
<name>F4P0P3_BATDJ</name>
<evidence type="ECO:0000256" key="10">
    <source>
        <dbReference type="ARBA" id="ARBA00048679"/>
    </source>
</evidence>
<reference evidence="13 14" key="1">
    <citation type="submission" date="2009-12" db="EMBL/GenBank/DDBJ databases">
        <title>The draft genome of Batrachochytrium dendrobatidis.</title>
        <authorList>
            <consortium name="US DOE Joint Genome Institute (JGI-PGF)"/>
            <person name="Kuo A."/>
            <person name="Salamov A."/>
            <person name="Schmutz J."/>
            <person name="Lucas S."/>
            <person name="Pitluck S."/>
            <person name="Rosenblum E."/>
            <person name="Stajich J."/>
            <person name="Eisen M."/>
            <person name="Grigoriev I.V."/>
        </authorList>
    </citation>
    <scope>NUCLEOTIDE SEQUENCE [LARGE SCALE GENOMIC DNA]</scope>
    <source>
        <strain evidence="14">JAM81 / FGSC 10211</strain>
    </source>
</reference>
<dbReference type="InterPro" id="IPR008271">
    <property type="entry name" value="Ser/Thr_kinase_AS"/>
</dbReference>
<dbReference type="GO" id="GO:0005634">
    <property type="term" value="C:nucleus"/>
    <property type="evidence" value="ECO:0000318"/>
    <property type="project" value="GO_Central"/>
</dbReference>
<dbReference type="Gene3D" id="3.30.200.20">
    <property type="entry name" value="Phosphorylase Kinase, domain 1"/>
    <property type="match status" value="1"/>
</dbReference>
<evidence type="ECO:0000256" key="8">
    <source>
        <dbReference type="ARBA" id="ARBA00022840"/>
    </source>
</evidence>
<keyword evidence="7" id="KW-0418">Kinase</keyword>
<dbReference type="GO" id="GO:0035556">
    <property type="term" value="P:intracellular signal transduction"/>
    <property type="evidence" value="ECO:0000318"/>
    <property type="project" value="GO_Central"/>
</dbReference>
<dbReference type="InterPro" id="IPR050236">
    <property type="entry name" value="Ser_Thr_kinase_AGC"/>
</dbReference>
<feature type="domain" description="Protein kinase" evidence="11">
    <location>
        <begin position="27"/>
        <end position="293"/>
    </location>
</feature>
<dbReference type="EMBL" id="GL882882">
    <property type="protein sequence ID" value="EGF81628.1"/>
    <property type="molecule type" value="Genomic_DNA"/>
</dbReference>
<evidence type="ECO:0000256" key="5">
    <source>
        <dbReference type="ARBA" id="ARBA00022679"/>
    </source>
</evidence>
<dbReference type="Pfam" id="PF00069">
    <property type="entry name" value="Pkinase"/>
    <property type="match status" value="1"/>
</dbReference>